<dbReference type="Proteomes" id="UP000193963">
    <property type="component" value="Unassembled WGS sequence"/>
</dbReference>
<evidence type="ECO:0000313" key="2">
    <source>
        <dbReference type="Proteomes" id="UP000193963"/>
    </source>
</evidence>
<evidence type="ECO:0000313" key="1">
    <source>
        <dbReference type="EMBL" id="SLN56645.1"/>
    </source>
</evidence>
<accession>A0A1X6ZNR1</accession>
<gene>
    <name evidence="1" type="ORF">PSM7751_02815</name>
</gene>
<dbReference type="OrthoDB" id="7862860at2"/>
<dbReference type="SUPFAM" id="SSF140566">
    <property type="entry name" value="FlgN-like"/>
    <property type="match status" value="1"/>
</dbReference>
<organism evidence="1 2">
    <name type="scientific">Pseudooceanicola marinus</name>
    <dbReference type="NCBI Taxonomy" id="396013"/>
    <lineage>
        <taxon>Bacteria</taxon>
        <taxon>Pseudomonadati</taxon>
        <taxon>Pseudomonadota</taxon>
        <taxon>Alphaproteobacteria</taxon>
        <taxon>Rhodobacterales</taxon>
        <taxon>Paracoccaceae</taxon>
        <taxon>Pseudooceanicola</taxon>
    </lineage>
</organism>
<dbReference type="InterPro" id="IPR036679">
    <property type="entry name" value="FlgN-like_sf"/>
</dbReference>
<keyword evidence="2" id="KW-1185">Reference proteome</keyword>
<sequence length="119" mass="13459">MTHDPHQALIDELDALLDQERAVLTAGRLEALPGLLEAKETLIDQLNALNDMTPERLQPLRGKAQRNQALLDGALRGIRTVANRFSTLRKIRNTLETYDRTGRKSALLQQHDNKLEKRA</sequence>
<dbReference type="GO" id="GO:0044780">
    <property type="term" value="P:bacterial-type flagellum assembly"/>
    <property type="evidence" value="ECO:0007669"/>
    <property type="project" value="InterPro"/>
</dbReference>
<reference evidence="1 2" key="1">
    <citation type="submission" date="2017-03" db="EMBL/GenBank/DDBJ databases">
        <authorList>
            <person name="Afonso C.L."/>
            <person name="Miller P.J."/>
            <person name="Scott M.A."/>
            <person name="Spackman E."/>
            <person name="Goraichik I."/>
            <person name="Dimitrov K.M."/>
            <person name="Suarez D.L."/>
            <person name="Swayne D.E."/>
        </authorList>
    </citation>
    <scope>NUCLEOTIDE SEQUENCE [LARGE SCALE GENOMIC DNA]</scope>
    <source>
        <strain evidence="1 2">CECT 7751</strain>
    </source>
</reference>
<protein>
    <submittedName>
        <fullName evidence="1">FlgN protein</fullName>
    </submittedName>
</protein>
<dbReference type="AlphaFoldDB" id="A0A1X6ZNR1"/>
<dbReference type="RefSeq" id="WP_085888837.1">
    <property type="nucleotide sequence ID" value="NZ_FWFN01000005.1"/>
</dbReference>
<name>A0A1X6ZNR1_9RHOB</name>
<dbReference type="EMBL" id="FWFN01000005">
    <property type="protein sequence ID" value="SLN56645.1"/>
    <property type="molecule type" value="Genomic_DNA"/>
</dbReference>
<dbReference type="Gene3D" id="1.20.58.300">
    <property type="entry name" value="FlgN-like"/>
    <property type="match status" value="1"/>
</dbReference>
<proteinExistence type="predicted"/>